<organism evidence="4">
    <name type="scientific">Eutreptiella gymnastica</name>
    <dbReference type="NCBI Taxonomy" id="73025"/>
    <lineage>
        <taxon>Eukaryota</taxon>
        <taxon>Discoba</taxon>
        <taxon>Euglenozoa</taxon>
        <taxon>Euglenida</taxon>
        <taxon>Spirocuta</taxon>
        <taxon>Euglenophyceae</taxon>
        <taxon>Eutreptiales</taxon>
        <taxon>Eutreptiaceae</taxon>
        <taxon>Eutreptiella</taxon>
    </lineage>
</organism>
<proteinExistence type="predicted"/>
<dbReference type="InterPro" id="IPR018247">
    <property type="entry name" value="EF_Hand_1_Ca_BS"/>
</dbReference>
<dbReference type="GO" id="GO:0005509">
    <property type="term" value="F:calcium ion binding"/>
    <property type="evidence" value="ECO:0007669"/>
    <property type="project" value="InterPro"/>
</dbReference>
<dbReference type="SMART" id="SM00054">
    <property type="entry name" value="EFh"/>
    <property type="match status" value="2"/>
</dbReference>
<reference evidence="4" key="1">
    <citation type="submission" date="2021-01" db="EMBL/GenBank/DDBJ databases">
        <authorList>
            <person name="Corre E."/>
            <person name="Pelletier E."/>
            <person name="Niang G."/>
            <person name="Scheremetjew M."/>
            <person name="Finn R."/>
            <person name="Kale V."/>
            <person name="Holt S."/>
            <person name="Cochrane G."/>
            <person name="Meng A."/>
            <person name="Brown T."/>
            <person name="Cohen L."/>
        </authorList>
    </citation>
    <scope>NUCLEOTIDE SEQUENCE</scope>
    <source>
        <strain evidence="4">CCMP1594</strain>
    </source>
</reference>
<dbReference type="SUPFAM" id="SSF47473">
    <property type="entry name" value="EF-hand"/>
    <property type="match status" value="1"/>
</dbReference>
<dbReference type="InterPro" id="IPR002048">
    <property type="entry name" value="EF_hand_dom"/>
</dbReference>
<accession>A0A7S4CTH6</accession>
<sequence length="230" mass="25849">MAWPEVKQLATSLGLKPDNIMMNAFKKMDADGNGALDLAAVIQVLYPKLDPRDLARKMKIWVTSEKLEKERGAEVDEHYWWQKYKEEDLTEVAQIYHLYLCTEDPETSPPDSPGTPAPLQFGLSQSGNQSFVPGPESPSRRPATPAQRPPSPVALPSALRDRQPDSGISLHQFKCGMAKGVLPEAFVEEVFRQHDLDDDNRLSLQEFASIMEDSYLTSNTKLPAVKMYFQ</sequence>
<feature type="compositionally biased region" description="Pro residues" evidence="2">
    <location>
        <begin position="107"/>
        <end position="116"/>
    </location>
</feature>
<dbReference type="PROSITE" id="PS00018">
    <property type="entry name" value="EF_HAND_1"/>
    <property type="match status" value="1"/>
</dbReference>
<dbReference type="AlphaFoldDB" id="A0A7S4CTH6"/>
<protein>
    <recommendedName>
        <fullName evidence="3">EF-hand domain-containing protein</fullName>
    </recommendedName>
</protein>
<evidence type="ECO:0000256" key="1">
    <source>
        <dbReference type="ARBA" id="ARBA00022837"/>
    </source>
</evidence>
<feature type="compositionally biased region" description="Polar residues" evidence="2">
    <location>
        <begin position="122"/>
        <end position="131"/>
    </location>
</feature>
<feature type="domain" description="EF-hand" evidence="3">
    <location>
        <begin position="16"/>
        <end position="51"/>
    </location>
</feature>
<evidence type="ECO:0000259" key="3">
    <source>
        <dbReference type="PROSITE" id="PS50222"/>
    </source>
</evidence>
<dbReference type="EMBL" id="HBJA01048335">
    <property type="protein sequence ID" value="CAE0805939.1"/>
    <property type="molecule type" value="Transcribed_RNA"/>
</dbReference>
<dbReference type="Pfam" id="PF13202">
    <property type="entry name" value="EF-hand_5"/>
    <property type="match status" value="2"/>
</dbReference>
<feature type="domain" description="EF-hand" evidence="3">
    <location>
        <begin position="182"/>
        <end position="217"/>
    </location>
</feature>
<evidence type="ECO:0000313" key="4">
    <source>
        <dbReference type="EMBL" id="CAE0805939.1"/>
    </source>
</evidence>
<name>A0A7S4CTH6_9EUGL</name>
<gene>
    <name evidence="4" type="ORF">EGYM00163_LOCUS17065</name>
</gene>
<dbReference type="InterPro" id="IPR011992">
    <property type="entry name" value="EF-hand-dom_pair"/>
</dbReference>
<evidence type="ECO:0000256" key="2">
    <source>
        <dbReference type="SAM" id="MobiDB-lite"/>
    </source>
</evidence>
<feature type="region of interest" description="Disordered" evidence="2">
    <location>
        <begin position="103"/>
        <end position="162"/>
    </location>
</feature>
<dbReference type="PROSITE" id="PS50222">
    <property type="entry name" value="EF_HAND_2"/>
    <property type="match status" value="2"/>
</dbReference>
<dbReference type="Gene3D" id="1.10.238.10">
    <property type="entry name" value="EF-hand"/>
    <property type="match status" value="1"/>
</dbReference>
<keyword evidence="1" id="KW-0106">Calcium</keyword>